<sequence length="120" mass="12847">MANTKDATERRKARVRRALRQAANGRPRLSVFRSSKHIYAQVIDDQNGVTVASASSLEKEMKSSLKTGADQAAASAVGKALAERAKKAGITEVVFDRGAYLFHGRVKALADGAREGGLSF</sequence>
<dbReference type="InterPro" id="IPR004389">
    <property type="entry name" value="Ribosomal_uL18_bac-type"/>
</dbReference>
<dbReference type="GO" id="GO:0006412">
    <property type="term" value="P:translation"/>
    <property type="evidence" value="ECO:0007669"/>
    <property type="project" value="UniProtKB-UniRule"/>
</dbReference>
<dbReference type="GO" id="GO:0003735">
    <property type="term" value="F:structural constituent of ribosome"/>
    <property type="evidence" value="ECO:0007669"/>
    <property type="project" value="InterPro"/>
</dbReference>
<evidence type="ECO:0000313" key="8">
    <source>
        <dbReference type="EMBL" id="QCK87137.1"/>
    </source>
</evidence>
<evidence type="ECO:0000256" key="5">
    <source>
        <dbReference type="ARBA" id="ARBA00023274"/>
    </source>
</evidence>
<dbReference type="Gene3D" id="3.30.420.100">
    <property type="match status" value="1"/>
</dbReference>
<dbReference type="AlphaFoldDB" id="A0A4D7QQG7"/>
<dbReference type="InterPro" id="IPR005484">
    <property type="entry name" value="Ribosomal_uL18_bac/plant/anim"/>
</dbReference>
<evidence type="ECO:0000256" key="6">
    <source>
        <dbReference type="ARBA" id="ARBA00035197"/>
    </source>
</evidence>
<dbReference type="RefSeq" id="WP_137100466.1">
    <property type="nucleotide sequence ID" value="NZ_CP039865.1"/>
</dbReference>
<evidence type="ECO:0000256" key="3">
    <source>
        <dbReference type="ARBA" id="ARBA00022884"/>
    </source>
</evidence>
<name>A0A4D7QQG7_9HYPH</name>
<organism evidence="8 9">
    <name type="scientific">Phreatobacter aquaticus</name>
    <dbReference type="NCBI Taxonomy" id="2570229"/>
    <lineage>
        <taxon>Bacteria</taxon>
        <taxon>Pseudomonadati</taxon>
        <taxon>Pseudomonadota</taxon>
        <taxon>Alphaproteobacteria</taxon>
        <taxon>Hyphomicrobiales</taxon>
        <taxon>Phreatobacteraceae</taxon>
        <taxon>Phreatobacter</taxon>
    </lineage>
</organism>
<keyword evidence="2 7" id="KW-0699">rRNA-binding</keyword>
<comment type="subunit">
    <text evidence="7">Part of the 50S ribosomal subunit; part of the 5S rRNA/L5/L18/L25 subcomplex. Contacts the 5S and 23S rRNAs.</text>
</comment>
<evidence type="ECO:0000313" key="9">
    <source>
        <dbReference type="Proteomes" id="UP000298588"/>
    </source>
</evidence>
<evidence type="ECO:0000256" key="4">
    <source>
        <dbReference type="ARBA" id="ARBA00022980"/>
    </source>
</evidence>
<dbReference type="OrthoDB" id="9810939at2"/>
<keyword evidence="5 7" id="KW-0687">Ribonucleoprotein</keyword>
<evidence type="ECO:0000256" key="1">
    <source>
        <dbReference type="ARBA" id="ARBA00007116"/>
    </source>
</evidence>
<dbReference type="PANTHER" id="PTHR12899:SF3">
    <property type="entry name" value="LARGE RIBOSOMAL SUBUNIT PROTEIN UL18M"/>
    <property type="match status" value="1"/>
</dbReference>
<dbReference type="SUPFAM" id="SSF53137">
    <property type="entry name" value="Translational machinery components"/>
    <property type="match status" value="1"/>
</dbReference>
<dbReference type="InterPro" id="IPR057268">
    <property type="entry name" value="Ribosomal_L18"/>
</dbReference>
<keyword evidence="9" id="KW-1185">Reference proteome</keyword>
<dbReference type="GO" id="GO:0008097">
    <property type="term" value="F:5S rRNA binding"/>
    <property type="evidence" value="ECO:0007669"/>
    <property type="project" value="TreeGrafter"/>
</dbReference>
<comment type="similarity">
    <text evidence="1 7">Belongs to the universal ribosomal protein uL18 family.</text>
</comment>
<proteinExistence type="inferred from homology"/>
<protein>
    <recommendedName>
        <fullName evidence="6 7">Large ribosomal subunit protein uL18</fullName>
    </recommendedName>
</protein>
<dbReference type="Pfam" id="PF00861">
    <property type="entry name" value="Ribosomal_L18p"/>
    <property type="match status" value="1"/>
</dbReference>
<evidence type="ECO:0000256" key="2">
    <source>
        <dbReference type="ARBA" id="ARBA00022730"/>
    </source>
</evidence>
<dbReference type="CDD" id="cd00432">
    <property type="entry name" value="Ribosomal_L18_L5e"/>
    <property type="match status" value="1"/>
</dbReference>
<dbReference type="NCBIfam" id="TIGR00060">
    <property type="entry name" value="L18_bact"/>
    <property type="match status" value="1"/>
</dbReference>
<evidence type="ECO:0000256" key="7">
    <source>
        <dbReference type="HAMAP-Rule" id="MF_01337"/>
    </source>
</evidence>
<comment type="function">
    <text evidence="7">This is one of the proteins that bind and probably mediate the attachment of the 5S RNA into the large ribosomal subunit, where it forms part of the central protuberance.</text>
</comment>
<dbReference type="Proteomes" id="UP000298588">
    <property type="component" value="Chromosome"/>
</dbReference>
<dbReference type="HAMAP" id="MF_01337_B">
    <property type="entry name" value="Ribosomal_uL18_B"/>
    <property type="match status" value="1"/>
</dbReference>
<dbReference type="FunFam" id="3.30.420.100:FF:000001">
    <property type="entry name" value="50S ribosomal protein L18"/>
    <property type="match status" value="1"/>
</dbReference>
<dbReference type="GO" id="GO:0022625">
    <property type="term" value="C:cytosolic large ribosomal subunit"/>
    <property type="evidence" value="ECO:0007669"/>
    <property type="project" value="TreeGrafter"/>
</dbReference>
<dbReference type="PANTHER" id="PTHR12899">
    <property type="entry name" value="39S RIBOSOMAL PROTEIN L18, MITOCHONDRIAL"/>
    <property type="match status" value="1"/>
</dbReference>
<accession>A0A4D7QQG7</accession>
<keyword evidence="4 7" id="KW-0689">Ribosomal protein</keyword>
<dbReference type="KEGG" id="paqt:E8L99_15910"/>
<gene>
    <name evidence="7" type="primary">rplR</name>
    <name evidence="8" type="ORF">E8L99_15910</name>
</gene>
<reference evidence="8 9" key="1">
    <citation type="submission" date="2019-04" db="EMBL/GenBank/DDBJ databases">
        <title>Phreatobacter aquaticus sp. nov.</title>
        <authorList>
            <person name="Choi A."/>
            <person name="Baek K."/>
        </authorList>
    </citation>
    <scope>NUCLEOTIDE SEQUENCE [LARGE SCALE GENOMIC DNA]</scope>
    <source>
        <strain evidence="8 9">NMCR1094</strain>
    </source>
</reference>
<dbReference type="EMBL" id="CP039865">
    <property type="protein sequence ID" value="QCK87137.1"/>
    <property type="molecule type" value="Genomic_DNA"/>
</dbReference>
<keyword evidence="3 7" id="KW-0694">RNA-binding</keyword>